<dbReference type="STRING" id="1802061.A3A93_03520"/>
<evidence type="ECO:0000313" key="1">
    <source>
        <dbReference type="EMBL" id="OGK48505.1"/>
    </source>
</evidence>
<sequence>MTEGFKPTPDQKHILSKVSDKLRNSPVVRIDILPSLTQFEFEQVMGTLALLILRVNKLKILSVDPSPISDLGSEDLRHFVHKHSAPLINNPPGARNLREVKQGFEDSIPGYSRRGQKS</sequence>
<dbReference type="Proteomes" id="UP000177141">
    <property type="component" value="Unassembled WGS sequence"/>
</dbReference>
<protein>
    <submittedName>
        <fullName evidence="1">Uncharacterized protein</fullName>
    </submittedName>
</protein>
<gene>
    <name evidence="1" type="ORF">A3A93_03520</name>
</gene>
<reference evidence="1 2" key="1">
    <citation type="journal article" date="2016" name="Nat. Commun.">
        <title>Thousands of microbial genomes shed light on interconnected biogeochemical processes in an aquifer system.</title>
        <authorList>
            <person name="Anantharaman K."/>
            <person name="Brown C.T."/>
            <person name="Hug L.A."/>
            <person name="Sharon I."/>
            <person name="Castelle C.J."/>
            <person name="Probst A.J."/>
            <person name="Thomas B.C."/>
            <person name="Singh A."/>
            <person name="Wilkins M.J."/>
            <person name="Karaoz U."/>
            <person name="Brodie E.L."/>
            <person name="Williams K.H."/>
            <person name="Hubbard S.S."/>
            <person name="Banfield J.F."/>
        </authorList>
    </citation>
    <scope>NUCLEOTIDE SEQUENCE [LARGE SCALE GENOMIC DNA]</scope>
</reference>
<accession>A0A1F7IYV3</accession>
<name>A0A1F7IYV3_9BACT</name>
<dbReference type="AlphaFoldDB" id="A0A1F7IYV3"/>
<organism evidence="1 2">
    <name type="scientific">Candidatus Roizmanbacteria bacterium RIFCSPLOWO2_01_FULL_38_12</name>
    <dbReference type="NCBI Taxonomy" id="1802061"/>
    <lineage>
        <taxon>Bacteria</taxon>
        <taxon>Candidatus Roizmaniibacteriota</taxon>
    </lineage>
</organism>
<dbReference type="EMBL" id="MGAL01000014">
    <property type="protein sequence ID" value="OGK48505.1"/>
    <property type="molecule type" value="Genomic_DNA"/>
</dbReference>
<comment type="caution">
    <text evidence="1">The sequence shown here is derived from an EMBL/GenBank/DDBJ whole genome shotgun (WGS) entry which is preliminary data.</text>
</comment>
<evidence type="ECO:0000313" key="2">
    <source>
        <dbReference type="Proteomes" id="UP000177141"/>
    </source>
</evidence>
<proteinExistence type="predicted"/>